<evidence type="ECO:0000256" key="1">
    <source>
        <dbReference type="ARBA" id="ARBA00001917"/>
    </source>
</evidence>
<dbReference type="PROSITE" id="PS51349">
    <property type="entry name" value="FMN_HYDROXY_ACID_DH_2"/>
    <property type="match status" value="1"/>
</dbReference>
<accession>A0ABP7L076</accession>
<dbReference type="InterPro" id="IPR008259">
    <property type="entry name" value="FMN_hydac_DH_AS"/>
</dbReference>
<organism evidence="8 9">
    <name type="scientific">Leifsonia kafniensis</name>
    <dbReference type="NCBI Taxonomy" id="475957"/>
    <lineage>
        <taxon>Bacteria</taxon>
        <taxon>Bacillati</taxon>
        <taxon>Actinomycetota</taxon>
        <taxon>Actinomycetes</taxon>
        <taxon>Micrococcales</taxon>
        <taxon>Microbacteriaceae</taxon>
        <taxon>Leifsonia</taxon>
    </lineage>
</organism>
<dbReference type="PANTHER" id="PTHR10578">
    <property type="entry name" value="S -2-HYDROXY-ACID OXIDASE-RELATED"/>
    <property type="match status" value="1"/>
</dbReference>
<keyword evidence="3" id="KW-0288">FMN</keyword>
<evidence type="ECO:0000313" key="8">
    <source>
        <dbReference type="EMBL" id="GAA3891546.1"/>
    </source>
</evidence>
<keyword evidence="2" id="KW-0285">Flavoprotein</keyword>
<comment type="cofactor">
    <cofactor evidence="1">
        <name>FMN</name>
        <dbReference type="ChEBI" id="CHEBI:58210"/>
    </cofactor>
</comment>
<keyword evidence="4" id="KW-0560">Oxidoreductase</keyword>
<dbReference type="InterPro" id="IPR000262">
    <property type="entry name" value="FMN-dep_DH"/>
</dbReference>
<reference evidence="9" key="1">
    <citation type="journal article" date="2019" name="Int. J. Syst. Evol. Microbiol.">
        <title>The Global Catalogue of Microorganisms (GCM) 10K type strain sequencing project: providing services to taxonomists for standard genome sequencing and annotation.</title>
        <authorList>
            <consortium name="The Broad Institute Genomics Platform"/>
            <consortium name="The Broad Institute Genome Sequencing Center for Infectious Disease"/>
            <person name="Wu L."/>
            <person name="Ma J."/>
        </authorList>
    </citation>
    <scope>NUCLEOTIDE SEQUENCE [LARGE SCALE GENOMIC DNA]</scope>
    <source>
        <strain evidence="9">JCM 17021</strain>
    </source>
</reference>
<dbReference type="Gene3D" id="3.20.20.70">
    <property type="entry name" value="Aldolase class I"/>
    <property type="match status" value="1"/>
</dbReference>
<evidence type="ECO:0000313" key="9">
    <source>
        <dbReference type="Proteomes" id="UP001501803"/>
    </source>
</evidence>
<comment type="similarity">
    <text evidence="5">Belongs to the FMN-dependent alpha-hydroxy acid dehydrogenase family.</text>
</comment>
<evidence type="ECO:0000256" key="2">
    <source>
        <dbReference type="ARBA" id="ARBA00022630"/>
    </source>
</evidence>
<feature type="compositionally biased region" description="Low complexity" evidence="6">
    <location>
        <begin position="457"/>
        <end position="497"/>
    </location>
</feature>
<dbReference type="CDD" id="cd02809">
    <property type="entry name" value="alpha_hydroxyacid_oxid_FMN"/>
    <property type="match status" value="1"/>
</dbReference>
<dbReference type="Pfam" id="PF01070">
    <property type="entry name" value="FMN_dh"/>
    <property type="match status" value="1"/>
</dbReference>
<feature type="compositionally biased region" description="Acidic residues" evidence="6">
    <location>
        <begin position="502"/>
        <end position="511"/>
    </location>
</feature>
<dbReference type="SUPFAM" id="SSF51395">
    <property type="entry name" value="FMN-linked oxidoreductases"/>
    <property type="match status" value="1"/>
</dbReference>
<gene>
    <name evidence="8" type="primary">lldD</name>
    <name evidence="8" type="ORF">GCM10022381_36770</name>
</gene>
<evidence type="ECO:0000259" key="7">
    <source>
        <dbReference type="PROSITE" id="PS51349"/>
    </source>
</evidence>
<dbReference type="InterPro" id="IPR013785">
    <property type="entry name" value="Aldolase_TIM"/>
</dbReference>
<feature type="region of interest" description="Disordered" evidence="6">
    <location>
        <begin position="457"/>
        <end position="511"/>
    </location>
</feature>
<protein>
    <submittedName>
        <fullName evidence="8">Quinone-dependent L-lactate dehydrogenase</fullName>
    </submittedName>
</protein>
<evidence type="ECO:0000256" key="5">
    <source>
        <dbReference type="ARBA" id="ARBA00024042"/>
    </source>
</evidence>
<proteinExistence type="inferred from homology"/>
<dbReference type="InterPro" id="IPR012133">
    <property type="entry name" value="Alpha-hydoxy_acid_DH_FMN"/>
</dbReference>
<dbReference type="Proteomes" id="UP001501803">
    <property type="component" value="Unassembled WGS sequence"/>
</dbReference>
<evidence type="ECO:0000256" key="4">
    <source>
        <dbReference type="ARBA" id="ARBA00023002"/>
    </source>
</evidence>
<dbReference type="PROSITE" id="PS00557">
    <property type="entry name" value="FMN_HYDROXY_ACID_DH_1"/>
    <property type="match status" value="1"/>
</dbReference>
<sequence length="511" mass="54044">MVKRQFPKPRDLMPLMQFKKPEFNARTRRLASATSIDDLRTIAKRVTPKAPFDYTDGAAEGEISLSRARQAFQDIEFHPSVLRDVSNVDTTREVLGKVSAMPFGIAPTGFTRMMQTEGERAGATAAEAAGIPFSLSTMGTTSIEDVAAAAPNGRNWFQLYMWADRERSLALVDRAAAAGYDTLMVTVDTPVGGARLRDVKNGFSIPPALTPKTVLNALPRPAWWINFLTTEPLAFASLDRWSGTVAALIDTMFDPTVGPDEVKYIRETWKGKLVVKGIQSVADARLAVELGADAIVLSNHGGRQLDRAPIPFHLLPSVVREVGTETEVHLDTGIMNGADIVASVAMGARFTLIGRAYLYGLMAGGRPGVDRTIAILSEEIRRTMKLLGVATLDELEPGHVTQLARLMPMAQPMADAVAAVPTKKAPVRKAPASTSAATVTAAAAAKAPAAKKAAAATASAAAQTATKKAPAQTAAAKVAGATTAAPKKLAAKKATMPKPTPDADDAADAAE</sequence>
<evidence type="ECO:0000256" key="3">
    <source>
        <dbReference type="ARBA" id="ARBA00022643"/>
    </source>
</evidence>
<evidence type="ECO:0000256" key="6">
    <source>
        <dbReference type="SAM" id="MobiDB-lite"/>
    </source>
</evidence>
<feature type="domain" description="FMN hydroxy acid dehydrogenase" evidence="7">
    <location>
        <begin position="28"/>
        <end position="405"/>
    </location>
</feature>
<dbReference type="PANTHER" id="PTHR10578:SF107">
    <property type="entry name" value="2-HYDROXYACID OXIDASE 1"/>
    <property type="match status" value="1"/>
</dbReference>
<comment type="caution">
    <text evidence="8">The sequence shown here is derived from an EMBL/GenBank/DDBJ whole genome shotgun (WGS) entry which is preliminary data.</text>
</comment>
<dbReference type="InterPro" id="IPR037396">
    <property type="entry name" value="FMN_HAD"/>
</dbReference>
<dbReference type="EMBL" id="BAABCN010000015">
    <property type="protein sequence ID" value="GAA3891546.1"/>
    <property type="molecule type" value="Genomic_DNA"/>
</dbReference>
<keyword evidence="9" id="KW-1185">Reference proteome</keyword>
<name>A0ABP7L076_9MICO</name>